<dbReference type="EC" id="3.2.1.151" evidence="4"/>
<keyword evidence="7" id="KW-0119">Carbohydrate metabolism</keyword>
<proteinExistence type="inferred from homology"/>
<dbReference type="InterPro" id="IPR002594">
    <property type="entry name" value="GH12"/>
</dbReference>
<comment type="catalytic activity">
    <reaction evidence="3">
        <text>xyloglucan + H2O = xyloglucan oligosaccharides.</text>
        <dbReference type="EC" id="3.2.1.151"/>
    </reaction>
</comment>
<evidence type="ECO:0000256" key="7">
    <source>
        <dbReference type="RuleBase" id="RU361163"/>
    </source>
</evidence>
<dbReference type="PANTHER" id="PTHR34002">
    <property type="entry name" value="BLR1656 PROTEIN"/>
    <property type="match status" value="1"/>
</dbReference>
<accession>A0A0G4NXT8</accession>
<dbReference type="SUPFAM" id="SSF49899">
    <property type="entry name" value="Concanavalin A-like lectins/glucanases"/>
    <property type="match status" value="1"/>
</dbReference>
<dbReference type="EMBL" id="HG793135">
    <property type="protein sequence ID" value="CRL18903.1"/>
    <property type="molecule type" value="Genomic_DNA"/>
</dbReference>
<organism evidence="9 10">
    <name type="scientific">Penicillium camemberti (strain FM 013)</name>
    <dbReference type="NCBI Taxonomy" id="1429867"/>
    <lineage>
        <taxon>Eukaryota</taxon>
        <taxon>Fungi</taxon>
        <taxon>Dikarya</taxon>
        <taxon>Ascomycota</taxon>
        <taxon>Pezizomycotina</taxon>
        <taxon>Eurotiomycetes</taxon>
        <taxon>Eurotiomycetidae</taxon>
        <taxon>Eurotiales</taxon>
        <taxon>Aspergillaceae</taxon>
        <taxon>Penicillium</taxon>
    </lineage>
</organism>
<keyword evidence="7" id="KW-0624">Polysaccharide degradation</keyword>
<keyword evidence="10" id="KW-1185">Reference proteome</keyword>
<evidence type="ECO:0000256" key="8">
    <source>
        <dbReference type="SAM" id="SignalP"/>
    </source>
</evidence>
<reference evidence="9 10" key="1">
    <citation type="journal article" date="2014" name="Nat. Commun.">
        <title>Multiple recent horizontal transfers of a large genomic region in cheese making fungi.</title>
        <authorList>
            <person name="Cheeseman K."/>
            <person name="Ropars J."/>
            <person name="Renault P."/>
            <person name="Dupont J."/>
            <person name="Gouzy J."/>
            <person name="Branca A."/>
            <person name="Abraham A.L."/>
            <person name="Ceppi M."/>
            <person name="Conseiller E."/>
            <person name="Debuchy R."/>
            <person name="Malagnac F."/>
            <person name="Goarin A."/>
            <person name="Silar P."/>
            <person name="Lacoste S."/>
            <person name="Sallet E."/>
            <person name="Bensimon A."/>
            <person name="Giraud T."/>
            <person name="Brygoo Y."/>
        </authorList>
    </citation>
    <scope>NUCLEOTIDE SEQUENCE [LARGE SCALE GENOMIC DNA]</scope>
    <source>
        <strain evidence="10">FM 013</strain>
    </source>
</reference>
<name>A0A0G4NXT8_PENC3</name>
<evidence type="ECO:0000256" key="6">
    <source>
        <dbReference type="ARBA" id="ARBA00043018"/>
    </source>
</evidence>
<dbReference type="STRING" id="1429867.A0A0G4NXT8"/>
<dbReference type="Gene3D" id="2.60.120.180">
    <property type="match status" value="1"/>
</dbReference>
<dbReference type="GO" id="GO:0000272">
    <property type="term" value="P:polysaccharide catabolic process"/>
    <property type="evidence" value="ECO:0007669"/>
    <property type="project" value="UniProtKB-KW"/>
</dbReference>
<dbReference type="InterPro" id="IPR013320">
    <property type="entry name" value="ConA-like_dom_sf"/>
</dbReference>
<keyword evidence="2 8" id="KW-0732">Signal</keyword>
<dbReference type="InterPro" id="IPR013319">
    <property type="entry name" value="GH11/12"/>
</dbReference>
<evidence type="ECO:0000256" key="1">
    <source>
        <dbReference type="ARBA" id="ARBA00005519"/>
    </source>
</evidence>
<protein>
    <recommendedName>
        <fullName evidence="4">xyloglucan-specific endo-beta-1,4-glucanase</fullName>
        <ecNumber evidence="4">3.2.1.151</ecNumber>
    </recommendedName>
    <alternativeName>
        <fullName evidence="5">Xyloglucanase A</fullName>
    </alternativeName>
    <alternativeName>
        <fullName evidence="6">Xyloglucanendohydrolase A</fullName>
    </alternativeName>
</protein>
<evidence type="ECO:0000256" key="4">
    <source>
        <dbReference type="ARBA" id="ARBA00038882"/>
    </source>
</evidence>
<dbReference type="GO" id="GO:0033946">
    <property type="term" value="F:xyloglucan-specific endo-beta-1,4-glucanase activity"/>
    <property type="evidence" value="ECO:0007669"/>
    <property type="project" value="UniProtKB-EC"/>
</dbReference>
<dbReference type="Proteomes" id="UP000053732">
    <property type="component" value="Unassembled WGS sequence"/>
</dbReference>
<keyword evidence="7 9" id="KW-0378">Hydrolase</keyword>
<evidence type="ECO:0000256" key="2">
    <source>
        <dbReference type="ARBA" id="ARBA00022729"/>
    </source>
</evidence>
<evidence type="ECO:0000313" key="10">
    <source>
        <dbReference type="Proteomes" id="UP000053732"/>
    </source>
</evidence>
<dbReference type="Pfam" id="PF01670">
    <property type="entry name" value="Glyco_hydro_12"/>
    <property type="match status" value="1"/>
</dbReference>
<feature type="signal peptide" evidence="8">
    <location>
        <begin position="1"/>
        <end position="20"/>
    </location>
</feature>
<dbReference type="AlphaFoldDB" id="A0A0G4NXT8"/>
<dbReference type="GO" id="GO:0008810">
    <property type="term" value="F:cellulase activity"/>
    <property type="evidence" value="ECO:0007669"/>
    <property type="project" value="InterPro"/>
</dbReference>
<feature type="chain" id="PRO_5005194866" description="xyloglucan-specific endo-beta-1,4-glucanase" evidence="8">
    <location>
        <begin position="21"/>
        <end position="250"/>
    </location>
</feature>
<evidence type="ECO:0000256" key="3">
    <source>
        <dbReference type="ARBA" id="ARBA00037012"/>
    </source>
</evidence>
<comment type="similarity">
    <text evidence="1 7">Belongs to the glycosyl hydrolase 12 (cellulase H) family.</text>
</comment>
<evidence type="ECO:0000256" key="5">
    <source>
        <dbReference type="ARBA" id="ARBA00041304"/>
    </source>
</evidence>
<dbReference type="PANTHER" id="PTHR34002:SF9">
    <property type="entry name" value="XYLOGLUCAN-SPECIFIC ENDO-BETA-1,4-GLUCANASE A"/>
    <property type="match status" value="1"/>
</dbReference>
<keyword evidence="7" id="KW-0326">Glycosidase</keyword>
<gene>
    <name evidence="9" type="ORF">PCAMFM013_S002g000773</name>
</gene>
<evidence type="ECO:0000313" key="9">
    <source>
        <dbReference type="EMBL" id="CRL18903.1"/>
    </source>
</evidence>
<sequence>MKFFVPISLLSLTLAASGNAASASSSKTRTKRSDFCDQYGTVSEGSYTVYNNLWGQEYDYGGKQCTGVDSFSGSTIAWHTSWSWAGSSNQVKSYASVGLQFTAKQLSAVSSIKSSWDWSYSTTDVVADVAYDMFLSSSANGSEEYEIMVWLAALGDAGPISTEGSPIATVTINGISFKVYCGPNGSMTVYSFVAESTITSFSGDMLEFFTYLVDNQGLSSSLYLIDVQAGTEPFTGKADMKTSAFSVAVI</sequence>